<comment type="caution">
    <text evidence="1">The sequence shown here is derived from an EMBL/GenBank/DDBJ whole genome shotgun (WGS) entry which is preliminary data.</text>
</comment>
<dbReference type="RefSeq" id="WP_111063304.1">
    <property type="nucleotide sequence ID" value="NZ_JBHUCU010000007.1"/>
</dbReference>
<dbReference type="PROSITE" id="PS51257">
    <property type="entry name" value="PROKAR_LIPOPROTEIN"/>
    <property type="match status" value="1"/>
</dbReference>
<evidence type="ECO:0008006" key="3">
    <source>
        <dbReference type="Google" id="ProtNLM"/>
    </source>
</evidence>
<organism evidence="1 2">
    <name type="scientific">Putridiphycobacter roseus</name>
    <dbReference type="NCBI Taxonomy" id="2219161"/>
    <lineage>
        <taxon>Bacteria</taxon>
        <taxon>Pseudomonadati</taxon>
        <taxon>Bacteroidota</taxon>
        <taxon>Flavobacteriia</taxon>
        <taxon>Flavobacteriales</taxon>
        <taxon>Crocinitomicaceae</taxon>
        <taxon>Putridiphycobacter</taxon>
    </lineage>
</organism>
<sequence length="182" mass="21052">MYRQELLMILLLFTACNSDVANNSLDKLKLNHWKGNLTKKESIELCSCLPENWIAWEEFDKNKKSSLAHVGIADFDLHIKANKSNRATSHTVFGPYCYAITYTPEVILHFFKSSEEVREAVDFTSINASIISSTNFARFFGETKKYLIYECETEIQNYMPADTNFKAVKECLSKKLNIEFEY</sequence>
<proteinExistence type="predicted"/>
<dbReference type="OrthoDB" id="9962519at2"/>
<accession>A0A2W1NBJ3</accession>
<reference evidence="1 2" key="1">
    <citation type="submission" date="2018-06" db="EMBL/GenBank/DDBJ databases">
        <title>The draft genome sequence of Crocinitomix sp. SM1701.</title>
        <authorList>
            <person name="Zhang X."/>
        </authorList>
    </citation>
    <scope>NUCLEOTIDE SEQUENCE [LARGE SCALE GENOMIC DNA]</scope>
    <source>
        <strain evidence="1 2">SM1701</strain>
    </source>
</reference>
<gene>
    <name evidence="1" type="ORF">DNU06_10545</name>
</gene>
<keyword evidence="2" id="KW-1185">Reference proteome</keyword>
<evidence type="ECO:0000313" key="1">
    <source>
        <dbReference type="EMBL" id="PZE16695.1"/>
    </source>
</evidence>
<name>A0A2W1NBJ3_9FLAO</name>
<evidence type="ECO:0000313" key="2">
    <source>
        <dbReference type="Proteomes" id="UP000249248"/>
    </source>
</evidence>
<dbReference type="AlphaFoldDB" id="A0A2W1NBJ3"/>
<dbReference type="EMBL" id="QKSB01000006">
    <property type="protein sequence ID" value="PZE16695.1"/>
    <property type="molecule type" value="Genomic_DNA"/>
</dbReference>
<protein>
    <recommendedName>
        <fullName evidence="3">Lipoprotein</fullName>
    </recommendedName>
</protein>
<dbReference type="Proteomes" id="UP000249248">
    <property type="component" value="Unassembled WGS sequence"/>
</dbReference>